<reference evidence="1 2" key="1">
    <citation type="journal article" date="2015" name="Nature">
        <title>rRNA introns, odd ribosomes, and small enigmatic genomes across a large radiation of phyla.</title>
        <authorList>
            <person name="Brown C.T."/>
            <person name="Hug L.A."/>
            <person name="Thomas B.C."/>
            <person name="Sharon I."/>
            <person name="Castelle C.J."/>
            <person name="Singh A."/>
            <person name="Wilkins M.J."/>
            <person name="Williams K.H."/>
            <person name="Banfield J.F."/>
        </authorList>
    </citation>
    <scope>NUCLEOTIDE SEQUENCE [LARGE SCALE GENOMIC DNA]</scope>
</reference>
<proteinExistence type="predicted"/>
<dbReference type="EMBL" id="LCBC01000002">
    <property type="protein sequence ID" value="KKS04916.1"/>
    <property type="molecule type" value="Genomic_DNA"/>
</dbReference>
<name>A0A0G0Y639_9BACT</name>
<comment type="caution">
    <text evidence="1">The sequence shown here is derived from an EMBL/GenBank/DDBJ whole genome shotgun (WGS) entry which is preliminary data.</text>
</comment>
<dbReference type="AlphaFoldDB" id="A0A0G0Y639"/>
<sequence length="173" mass="19716">MSLFRDRESGLSSSDEVVEAAMAILQDARVESGVTVRRGELVNSYEAKYLEVYFGQLVRSDPDKSINERFRDVGEPSQLARDFRDQFLYYKEYPEGLCEPLKITVMEARRMVACLTLENLAQHAKERFKLALASFGRAVPESSDAHQHRKNVDFWANASQIIGAAFEMKEDNV</sequence>
<accession>A0A0G0Y639</accession>
<protein>
    <submittedName>
        <fullName evidence="1">Uncharacterized protein</fullName>
    </submittedName>
</protein>
<evidence type="ECO:0000313" key="2">
    <source>
        <dbReference type="Proteomes" id="UP000034493"/>
    </source>
</evidence>
<organism evidence="1 2">
    <name type="scientific">Candidatus Curtissbacteria bacterium GW2011_GWA2_41_24</name>
    <dbReference type="NCBI Taxonomy" id="1618411"/>
    <lineage>
        <taxon>Bacteria</taxon>
        <taxon>Candidatus Curtissiibacteriota</taxon>
    </lineage>
</organism>
<evidence type="ECO:0000313" key="1">
    <source>
        <dbReference type="EMBL" id="KKS04916.1"/>
    </source>
</evidence>
<dbReference type="Proteomes" id="UP000034493">
    <property type="component" value="Unassembled WGS sequence"/>
</dbReference>
<gene>
    <name evidence="1" type="ORF">UU56_C0002G0056</name>
</gene>